<dbReference type="EMBL" id="JAVREY010000113">
    <property type="protein sequence ID" value="MDT0469525.1"/>
    <property type="molecule type" value="Genomic_DNA"/>
</dbReference>
<reference evidence="2" key="1">
    <citation type="submission" date="2023-07" db="EMBL/GenBank/DDBJ databases">
        <title>30 novel species of actinomycetes from the DSMZ collection.</title>
        <authorList>
            <person name="Nouioui I."/>
        </authorList>
    </citation>
    <scope>NUCLEOTIDE SEQUENCE [LARGE SCALE GENOMIC DNA]</scope>
    <source>
        <strain evidence="2">DSM 41699</strain>
    </source>
</reference>
<name>A0ABU2U8W5_9ACTN</name>
<dbReference type="Proteomes" id="UP001183809">
    <property type="component" value="Unassembled WGS sequence"/>
</dbReference>
<proteinExistence type="predicted"/>
<keyword evidence="2" id="KW-1185">Reference proteome</keyword>
<sequence length="162" mass="17510">MWLSAAFSAFSVAADLCVTECDRISPLVIMLLVQSLPVPCPAHLIPVATGTGAFHDAYRNAMADSAVFVAIECEGNRWTVKADTLTAGSGHAVPDAVNEEVRAAITRLMERHEVDWGPYTGPIYFMMHGVRSEERARELAAAFHAALYGDLEPLTRAVPPTV</sequence>
<evidence type="ECO:0000313" key="2">
    <source>
        <dbReference type="Proteomes" id="UP001183809"/>
    </source>
</evidence>
<comment type="caution">
    <text evidence="1">The sequence shown here is derived from an EMBL/GenBank/DDBJ whole genome shotgun (WGS) entry which is preliminary data.</text>
</comment>
<organism evidence="1 2">
    <name type="scientific">Streptomyces gibsoniae</name>
    <dbReference type="NCBI Taxonomy" id="3075529"/>
    <lineage>
        <taxon>Bacteria</taxon>
        <taxon>Bacillati</taxon>
        <taxon>Actinomycetota</taxon>
        <taxon>Actinomycetes</taxon>
        <taxon>Kitasatosporales</taxon>
        <taxon>Streptomycetaceae</taxon>
        <taxon>Streptomyces</taxon>
    </lineage>
</organism>
<accession>A0ABU2U8W5</accession>
<dbReference type="RefSeq" id="WP_311700953.1">
    <property type="nucleotide sequence ID" value="NZ_JAVREY010000113.1"/>
</dbReference>
<protein>
    <submittedName>
        <fullName evidence="1">Uncharacterized protein</fullName>
    </submittedName>
</protein>
<evidence type="ECO:0000313" key="1">
    <source>
        <dbReference type="EMBL" id="MDT0469525.1"/>
    </source>
</evidence>
<gene>
    <name evidence="1" type="ORF">RM764_42400</name>
</gene>